<dbReference type="GO" id="GO:0006313">
    <property type="term" value="P:DNA transposition"/>
    <property type="evidence" value="ECO:0007669"/>
    <property type="project" value="InterPro"/>
</dbReference>
<reference evidence="3" key="1">
    <citation type="submission" date="2018-02" db="EMBL/GenBank/DDBJ databases">
        <authorList>
            <person name="Hausmann B."/>
        </authorList>
    </citation>
    <scope>NUCLEOTIDE SEQUENCE [LARGE SCALE GENOMIC DNA]</scope>
    <source>
        <strain evidence="3">Peat soil MAG SbF1</strain>
    </source>
</reference>
<dbReference type="AlphaFoldDB" id="A0A2U3L3A2"/>
<evidence type="ECO:0000313" key="2">
    <source>
        <dbReference type="EMBL" id="SPF46393.1"/>
    </source>
</evidence>
<dbReference type="Proteomes" id="UP000238916">
    <property type="component" value="Unassembled WGS sequence"/>
</dbReference>
<feature type="domain" description="Transposase IS4-like" evidence="1">
    <location>
        <begin position="169"/>
        <end position="347"/>
    </location>
</feature>
<accession>A0A2U3L3A2</accession>
<dbReference type="InterPro" id="IPR012337">
    <property type="entry name" value="RNaseH-like_sf"/>
</dbReference>
<evidence type="ECO:0000313" key="3">
    <source>
        <dbReference type="Proteomes" id="UP000238916"/>
    </source>
</evidence>
<dbReference type="EMBL" id="OMOF01000286">
    <property type="protein sequence ID" value="SPF46393.1"/>
    <property type="molecule type" value="Genomic_DNA"/>
</dbReference>
<dbReference type="Pfam" id="PF01609">
    <property type="entry name" value="DDE_Tnp_1"/>
    <property type="match status" value="1"/>
</dbReference>
<gene>
    <name evidence="2" type="ORF">SBF1_3560001</name>
</gene>
<protein>
    <submittedName>
        <fullName evidence="2">Transposase</fullName>
    </submittedName>
</protein>
<name>A0A2U3L3A2_9FIRM</name>
<dbReference type="GO" id="GO:0003677">
    <property type="term" value="F:DNA binding"/>
    <property type="evidence" value="ECO:0007669"/>
    <property type="project" value="InterPro"/>
</dbReference>
<dbReference type="InterPro" id="IPR002559">
    <property type="entry name" value="Transposase_11"/>
</dbReference>
<dbReference type="GO" id="GO:0004803">
    <property type="term" value="F:transposase activity"/>
    <property type="evidence" value="ECO:0007669"/>
    <property type="project" value="InterPro"/>
</dbReference>
<dbReference type="OrthoDB" id="2519014at2"/>
<proteinExistence type="predicted"/>
<sequence length="398" mass="45691">MSLKTSISETSVIRNFLISLSFVLYFSKPALRHIEEFINGAVQAGYCGKATNIVALSHALCHRTTYGKFLSKGKWNQEYIWRAIRKIATIAVYQKAKQSKQPLFVIHDDTIAEKTKPSSKAKRPMAETNFHHSHLSKKKVWGHQLLTTLLSCQGEVFPYFTERYERGGESKIDKVCRIIETLPTATTPAYGLCDSWFTGKKVIEAHFKKGYHFIGGIKSNRIIYPMGLRLQIKDFEQYINKNDVHLVTVGRSSYWTYRYEGALNGIDHAVVIFCWPEDCFKKLGCLHAFLCTDTELQTQTILEYYSQRWPIEIFFRQTKGNLGLNKYQVRSAQAIDRMLVLIALTYLYCVSGTGSYEQFGNGLKTVRKTTQREKTIMIYKAAKEGVPIEDVFYKLKIA</sequence>
<evidence type="ECO:0000259" key="1">
    <source>
        <dbReference type="Pfam" id="PF01609"/>
    </source>
</evidence>
<dbReference type="NCBIfam" id="NF033540">
    <property type="entry name" value="transpos_IS701"/>
    <property type="match status" value="1"/>
</dbReference>
<dbReference type="SUPFAM" id="SSF53098">
    <property type="entry name" value="Ribonuclease H-like"/>
    <property type="match status" value="1"/>
</dbReference>
<organism evidence="2 3">
    <name type="scientific">Candidatus Desulfosporosinus infrequens</name>
    <dbReference type="NCBI Taxonomy" id="2043169"/>
    <lineage>
        <taxon>Bacteria</taxon>
        <taxon>Bacillati</taxon>
        <taxon>Bacillota</taxon>
        <taxon>Clostridia</taxon>
        <taxon>Eubacteriales</taxon>
        <taxon>Desulfitobacteriaceae</taxon>
        <taxon>Desulfosporosinus</taxon>
    </lineage>
</organism>